<evidence type="ECO:0000313" key="1">
    <source>
        <dbReference type="EMBL" id="PNY27503.1"/>
    </source>
</evidence>
<evidence type="ECO:0000313" key="2">
    <source>
        <dbReference type="Proteomes" id="UP000236621"/>
    </source>
</evidence>
<comment type="caution">
    <text evidence="1">The sequence shown here is derived from an EMBL/GenBank/DDBJ whole genome shotgun (WGS) entry which is preliminary data.</text>
</comment>
<accession>A0A2K3QIZ6</accession>
<name>A0A2K3QIZ6_9HYPO</name>
<sequence length="61" mass="6650">MARLRFNSSLSGPFAQIIRMPPEEEQLGWRFVSLSLNVSPNEAARACKCTTIPSSKIVGGV</sequence>
<gene>
    <name evidence="1" type="ORF">TCAP_02567</name>
</gene>
<dbReference type="EMBL" id="NRSZ01000396">
    <property type="protein sequence ID" value="PNY27503.1"/>
    <property type="molecule type" value="Genomic_DNA"/>
</dbReference>
<dbReference type="Proteomes" id="UP000236621">
    <property type="component" value="Unassembled WGS sequence"/>
</dbReference>
<keyword evidence="2" id="KW-1185">Reference proteome</keyword>
<dbReference type="AlphaFoldDB" id="A0A2K3QIZ6"/>
<proteinExistence type="predicted"/>
<protein>
    <submittedName>
        <fullName evidence="1">Uncharacterized protein</fullName>
    </submittedName>
</protein>
<reference evidence="1 2" key="1">
    <citation type="submission" date="2017-08" db="EMBL/GenBank/DDBJ databases">
        <title>Harnessing the power of phylogenomics to disentangle the directionality and signatures of interkingdom host jumping in the parasitic fungal genus Tolypocladium.</title>
        <authorList>
            <person name="Quandt C.A."/>
            <person name="Patterson W."/>
            <person name="Spatafora J.W."/>
        </authorList>
    </citation>
    <scope>NUCLEOTIDE SEQUENCE [LARGE SCALE GENOMIC DNA]</scope>
    <source>
        <strain evidence="1 2">CBS 113982</strain>
    </source>
</reference>
<organism evidence="1 2">
    <name type="scientific">Tolypocladium capitatum</name>
    <dbReference type="NCBI Taxonomy" id="45235"/>
    <lineage>
        <taxon>Eukaryota</taxon>
        <taxon>Fungi</taxon>
        <taxon>Dikarya</taxon>
        <taxon>Ascomycota</taxon>
        <taxon>Pezizomycotina</taxon>
        <taxon>Sordariomycetes</taxon>
        <taxon>Hypocreomycetidae</taxon>
        <taxon>Hypocreales</taxon>
        <taxon>Ophiocordycipitaceae</taxon>
        <taxon>Tolypocladium</taxon>
    </lineage>
</organism>